<feature type="non-terminal residue" evidence="1">
    <location>
        <position position="34"/>
    </location>
</feature>
<name>A0A4E0R6Z1_FASHE</name>
<gene>
    <name evidence="1" type="ORF">D915_011014</name>
</gene>
<organism evidence="1 2">
    <name type="scientific">Fasciola hepatica</name>
    <name type="common">Liver fluke</name>
    <dbReference type="NCBI Taxonomy" id="6192"/>
    <lineage>
        <taxon>Eukaryota</taxon>
        <taxon>Metazoa</taxon>
        <taxon>Spiralia</taxon>
        <taxon>Lophotrochozoa</taxon>
        <taxon>Platyhelminthes</taxon>
        <taxon>Trematoda</taxon>
        <taxon>Digenea</taxon>
        <taxon>Plagiorchiida</taxon>
        <taxon>Echinostomata</taxon>
        <taxon>Echinostomatoidea</taxon>
        <taxon>Fasciolidae</taxon>
        <taxon>Fasciola</taxon>
    </lineage>
</organism>
<accession>A0A4E0R6Z1</accession>
<keyword evidence="2" id="KW-1185">Reference proteome</keyword>
<comment type="caution">
    <text evidence="1">The sequence shown here is derived from an EMBL/GenBank/DDBJ whole genome shotgun (WGS) entry which is preliminary data.</text>
</comment>
<protein>
    <submittedName>
        <fullName evidence="1">Uncharacterized protein</fullName>
    </submittedName>
</protein>
<evidence type="ECO:0000313" key="1">
    <source>
        <dbReference type="EMBL" id="THD18078.1"/>
    </source>
</evidence>
<dbReference type="Proteomes" id="UP000230066">
    <property type="component" value="Unassembled WGS sequence"/>
</dbReference>
<dbReference type="EMBL" id="JXXN02016574">
    <property type="protein sequence ID" value="THD18078.1"/>
    <property type="molecule type" value="Genomic_DNA"/>
</dbReference>
<proteinExistence type="predicted"/>
<evidence type="ECO:0000313" key="2">
    <source>
        <dbReference type="Proteomes" id="UP000230066"/>
    </source>
</evidence>
<reference evidence="1" key="1">
    <citation type="submission" date="2019-03" db="EMBL/GenBank/DDBJ databases">
        <title>Improved annotation for the trematode Fasciola hepatica.</title>
        <authorList>
            <person name="Choi Y.-J."/>
            <person name="Martin J."/>
            <person name="Mitreva M."/>
        </authorList>
    </citation>
    <scope>NUCLEOTIDE SEQUENCE [LARGE SCALE GENOMIC DNA]</scope>
</reference>
<dbReference type="AlphaFoldDB" id="A0A4E0R6Z1"/>
<sequence>MPLNSRRLFVVSAIPSLAVYSLHHVCIWNRLVVY</sequence>